<evidence type="ECO:0000313" key="1">
    <source>
        <dbReference type="EMBL" id="KAJ1177303.1"/>
    </source>
</evidence>
<dbReference type="EMBL" id="JANPWB010000006">
    <property type="protein sequence ID" value="KAJ1177303.1"/>
    <property type="molecule type" value="Genomic_DNA"/>
</dbReference>
<evidence type="ECO:0000313" key="2">
    <source>
        <dbReference type="Proteomes" id="UP001066276"/>
    </source>
</evidence>
<proteinExistence type="predicted"/>
<reference evidence="1" key="1">
    <citation type="journal article" date="2022" name="bioRxiv">
        <title>Sequencing and chromosome-scale assembly of the giantPleurodeles waltlgenome.</title>
        <authorList>
            <person name="Brown T."/>
            <person name="Elewa A."/>
            <person name="Iarovenko S."/>
            <person name="Subramanian E."/>
            <person name="Araus A.J."/>
            <person name="Petzold A."/>
            <person name="Susuki M."/>
            <person name="Suzuki K.-i.T."/>
            <person name="Hayashi T."/>
            <person name="Toyoda A."/>
            <person name="Oliveira C."/>
            <person name="Osipova E."/>
            <person name="Leigh N.D."/>
            <person name="Simon A."/>
            <person name="Yun M.H."/>
        </authorList>
    </citation>
    <scope>NUCLEOTIDE SEQUENCE</scope>
    <source>
        <strain evidence="1">20211129_DDA</strain>
        <tissue evidence="1">Liver</tissue>
    </source>
</reference>
<comment type="caution">
    <text evidence="1">The sequence shown here is derived from an EMBL/GenBank/DDBJ whole genome shotgun (WGS) entry which is preliminary data.</text>
</comment>
<evidence type="ECO:0008006" key="3">
    <source>
        <dbReference type="Google" id="ProtNLM"/>
    </source>
</evidence>
<organism evidence="1 2">
    <name type="scientific">Pleurodeles waltl</name>
    <name type="common">Iberian ribbed newt</name>
    <dbReference type="NCBI Taxonomy" id="8319"/>
    <lineage>
        <taxon>Eukaryota</taxon>
        <taxon>Metazoa</taxon>
        <taxon>Chordata</taxon>
        <taxon>Craniata</taxon>
        <taxon>Vertebrata</taxon>
        <taxon>Euteleostomi</taxon>
        <taxon>Amphibia</taxon>
        <taxon>Batrachia</taxon>
        <taxon>Caudata</taxon>
        <taxon>Salamandroidea</taxon>
        <taxon>Salamandridae</taxon>
        <taxon>Pleurodelinae</taxon>
        <taxon>Pleurodeles</taxon>
    </lineage>
</organism>
<sequence>MNVKRPLLLLLGGADIHRISKSANKVKPHTYLTLKEAIIAHFELCANPDYKRFLLRQARQTADKSVDIFYGHLREVASTWTLPDEEDEIRAQFIQGYSSLKLREHFLQEPNMRMRDISL</sequence>
<keyword evidence="2" id="KW-1185">Reference proteome</keyword>
<name>A0AAV7TL09_PLEWA</name>
<dbReference type="Proteomes" id="UP001066276">
    <property type="component" value="Chromosome 3_2"/>
</dbReference>
<gene>
    <name evidence="1" type="ORF">NDU88_002562</name>
</gene>
<accession>A0AAV7TL09</accession>
<protein>
    <recommendedName>
        <fullName evidence="3">Retrotransposon gag domain-containing protein</fullName>
    </recommendedName>
</protein>
<dbReference type="AlphaFoldDB" id="A0AAV7TL09"/>